<proteinExistence type="inferred from homology"/>
<dbReference type="NCBIfam" id="TIGR02946">
    <property type="entry name" value="acyl_WS_DGAT"/>
    <property type="match status" value="1"/>
</dbReference>
<dbReference type="PANTHER" id="PTHR31650:SF1">
    <property type="entry name" value="WAX ESTER SYNTHASE_DIACYLGLYCEROL ACYLTRANSFERASE 4-RELATED"/>
    <property type="match status" value="1"/>
</dbReference>
<dbReference type="Pfam" id="PF06974">
    <property type="entry name" value="WS_DGAT_C"/>
    <property type="match status" value="1"/>
</dbReference>
<dbReference type="SUPFAM" id="SSF52777">
    <property type="entry name" value="CoA-dependent acyltransferases"/>
    <property type="match status" value="2"/>
</dbReference>
<evidence type="ECO:0000259" key="12">
    <source>
        <dbReference type="Pfam" id="PF06974"/>
    </source>
</evidence>
<evidence type="ECO:0000256" key="2">
    <source>
        <dbReference type="ARBA" id="ARBA00005189"/>
    </source>
</evidence>
<dbReference type="InterPro" id="IPR023213">
    <property type="entry name" value="CAT-like_dom_sf"/>
</dbReference>
<dbReference type="Gene3D" id="3.30.559.10">
    <property type="entry name" value="Chloramphenicol acetyltransferase-like domain"/>
    <property type="match status" value="1"/>
</dbReference>
<dbReference type="InterPro" id="IPR004255">
    <property type="entry name" value="O-acyltransferase_WSD1_N"/>
</dbReference>
<comment type="pathway">
    <text evidence="1">Glycerolipid metabolism; triacylglycerol biosynthesis.</text>
</comment>
<name>A0A1H7TQD5_STIAU</name>
<evidence type="ECO:0000256" key="3">
    <source>
        <dbReference type="ARBA" id="ARBA00009587"/>
    </source>
</evidence>
<dbReference type="GO" id="GO:0019432">
    <property type="term" value="P:triglyceride biosynthetic process"/>
    <property type="evidence" value="ECO:0007669"/>
    <property type="project" value="UniProtKB-UniPathway"/>
</dbReference>
<evidence type="ECO:0000256" key="9">
    <source>
        <dbReference type="ARBA" id="ARBA00023315"/>
    </source>
</evidence>
<evidence type="ECO:0000256" key="4">
    <source>
        <dbReference type="ARBA" id="ARBA00013244"/>
    </source>
</evidence>
<keyword evidence="6 13" id="KW-0808">Transferase</keyword>
<dbReference type="Pfam" id="PF03007">
    <property type="entry name" value="WS_DGAT_cat"/>
    <property type="match status" value="1"/>
</dbReference>
<evidence type="ECO:0000256" key="1">
    <source>
        <dbReference type="ARBA" id="ARBA00004771"/>
    </source>
</evidence>
<keyword evidence="8" id="KW-0443">Lipid metabolism</keyword>
<dbReference type="InterPro" id="IPR009721">
    <property type="entry name" value="O-acyltransferase_WSD1_C"/>
</dbReference>
<dbReference type="GO" id="GO:0004144">
    <property type="term" value="F:diacylglycerol O-acyltransferase activity"/>
    <property type="evidence" value="ECO:0007669"/>
    <property type="project" value="UniProtKB-EC"/>
</dbReference>
<dbReference type="GO" id="GO:0005886">
    <property type="term" value="C:plasma membrane"/>
    <property type="evidence" value="ECO:0007669"/>
    <property type="project" value="TreeGrafter"/>
</dbReference>
<keyword evidence="14" id="KW-1185">Reference proteome</keyword>
<evidence type="ECO:0000256" key="8">
    <source>
        <dbReference type="ARBA" id="ARBA00023098"/>
    </source>
</evidence>
<dbReference type="Proteomes" id="UP000182719">
    <property type="component" value="Unassembled WGS sequence"/>
</dbReference>
<dbReference type="OrthoDB" id="9810950at2"/>
<dbReference type="PANTHER" id="PTHR31650">
    <property type="entry name" value="O-ACYLTRANSFERASE (WSD1-LIKE) FAMILY PROTEIN"/>
    <property type="match status" value="1"/>
</dbReference>
<accession>A0A1H7TQD5</accession>
<dbReference type="Gene3D" id="3.30.559.30">
    <property type="entry name" value="Nonribosomal peptide synthetase, condensation domain"/>
    <property type="match status" value="1"/>
</dbReference>
<dbReference type="EC" id="2.3.1.20" evidence="4"/>
<dbReference type="AlphaFoldDB" id="A0A1H7TQD5"/>
<dbReference type="InterPro" id="IPR014292">
    <property type="entry name" value="Acyl_transf_WS/DGAT"/>
</dbReference>
<dbReference type="InterPro" id="IPR045034">
    <property type="entry name" value="O-acyltransferase_WSD1-like"/>
</dbReference>
<organism evidence="13 14">
    <name type="scientific">Stigmatella aurantiaca</name>
    <dbReference type="NCBI Taxonomy" id="41"/>
    <lineage>
        <taxon>Bacteria</taxon>
        <taxon>Pseudomonadati</taxon>
        <taxon>Myxococcota</taxon>
        <taxon>Myxococcia</taxon>
        <taxon>Myxococcales</taxon>
        <taxon>Cystobacterineae</taxon>
        <taxon>Archangiaceae</taxon>
        <taxon>Stigmatella</taxon>
    </lineage>
</organism>
<evidence type="ECO:0000256" key="10">
    <source>
        <dbReference type="ARBA" id="ARBA00048109"/>
    </source>
</evidence>
<reference evidence="14" key="1">
    <citation type="submission" date="2016-10" db="EMBL/GenBank/DDBJ databases">
        <authorList>
            <person name="Varghese N."/>
            <person name="Submissions S."/>
        </authorList>
    </citation>
    <scope>NUCLEOTIDE SEQUENCE [LARGE SCALE GENOMIC DNA]</scope>
    <source>
        <strain evidence="14">DSM 17044</strain>
    </source>
</reference>
<sequence length="461" mass="50564">MERMSSVDAAWLRMETPTNLMMITAVLWFDAPLDTARLRQVVRERLVERFPRFRQRVAEPRGEWASLHWQDDPAFDLEAHVGHLVLGAPGDHAALEALVSQWMSTPLERSRPLWQLHVLEGFGQGSALLVRIHHALADGISLARVLLSLMDEGAEDHFLPEAEPSPGGAVPGWMKLLRGARAVVMGSRAALKRGAELISEPIQVGDLVRAGARGVSAVGRLTVMTSEPPTVLRGELGTQKRAVWSKPIPLDEVKALSEATGSTVNDVLLTALTGALRRYLVSRGGPVEDLRALVPVNLRPMDEPLPRELGNRFGLVFLELPVRREEPLRRLQELKRRMDVLKRSPEAVVTFGALNVLGMAPSAVERRAMDVVTRRATLVMTNVPGPRHPVFLAGTQLAGLMFWVPQAGQLGLGVSIFSYAGQVTVGVSVDAALVPDPHRMVEAFHDELRALAREDVPPAVR</sequence>
<comment type="catalytic activity">
    <reaction evidence="10">
        <text>an acyl-CoA + a 1,2-diacyl-sn-glycerol = a triacyl-sn-glycerol + CoA</text>
        <dbReference type="Rhea" id="RHEA:10868"/>
        <dbReference type="ChEBI" id="CHEBI:17815"/>
        <dbReference type="ChEBI" id="CHEBI:57287"/>
        <dbReference type="ChEBI" id="CHEBI:58342"/>
        <dbReference type="ChEBI" id="CHEBI:64615"/>
        <dbReference type="EC" id="2.3.1.20"/>
    </reaction>
</comment>
<keyword evidence="7" id="KW-0319">Glycerol metabolism</keyword>
<comment type="pathway">
    <text evidence="2">Lipid metabolism.</text>
</comment>
<dbReference type="GO" id="GO:0006071">
    <property type="term" value="P:glycerol metabolic process"/>
    <property type="evidence" value="ECO:0007669"/>
    <property type="project" value="UniProtKB-KW"/>
</dbReference>
<evidence type="ECO:0000259" key="11">
    <source>
        <dbReference type="Pfam" id="PF03007"/>
    </source>
</evidence>
<gene>
    <name evidence="13" type="ORF">SAMN05444354_109114</name>
</gene>
<evidence type="ECO:0000256" key="6">
    <source>
        <dbReference type="ARBA" id="ARBA00022679"/>
    </source>
</evidence>
<dbReference type="RefSeq" id="WP_075007802.1">
    <property type="nucleotide sequence ID" value="NZ_FOAP01000009.1"/>
</dbReference>
<evidence type="ECO:0000313" key="13">
    <source>
        <dbReference type="EMBL" id="SEL86755.1"/>
    </source>
</evidence>
<dbReference type="EMBL" id="FOAP01000009">
    <property type="protein sequence ID" value="SEL86755.1"/>
    <property type="molecule type" value="Genomic_DNA"/>
</dbReference>
<evidence type="ECO:0000313" key="14">
    <source>
        <dbReference type="Proteomes" id="UP000182719"/>
    </source>
</evidence>
<keyword evidence="5" id="KW-0444">Lipid biosynthesis</keyword>
<dbReference type="UniPathway" id="UPA00282"/>
<comment type="similarity">
    <text evidence="3">Belongs to the long-chain O-acyltransferase family.</text>
</comment>
<evidence type="ECO:0000256" key="7">
    <source>
        <dbReference type="ARBA" id="ARBA00022798"/>
    </source>
</evidence>
<feature type="domain" description="O-acyltransferase WSD1 C-terminal" evidence="12">
    <location>
        <begin position="310"/>
        <end position="451"/>
    </location>
</feature>
<evidence type="ECO:0000256" key="5">
    <source>
        <dbReference type="ARBA" id="ARBA00022516"/>
    </source>
</evidence>
<keyword evidence="9 13" id="KW-0012">Acyltransferase</keyword>
<protein>
    <recommendedName>
        <fullName evidence="4">diacylglycerol O-acyltransferase</fullName>
        <ecNumber evidence="4">2.3.1.20</ecNumber>
    </recommendedName>
</protein>
<feature type="domain" description="O-acyltransferase WSD1-like N-terminal" evidence="11">
    <location>
        <begin position="4"/>
        <end position="267"/>
    </location>
</feature>